<name>A0ABX1XAB7_9BACL</name>
<proteinExistence type="predicted"/>
<comment type="caution">
    <text evidence="1">The sequence shown here is derived from an EMBL/GenBank/DDBJ whole genome shotgun (WGS) entry which is preliminary data.</text>
</comment>
<evidence type="ECO:0000313" key="1">
    <source>
        <dbReference type="EMBL" id="NOU65400.1"/>
    </source>
</evidence>
<dbReference type="EMBL" id="WHNY01000044">
    <property type="protein sequence ID" value="NOU65400.1"/>
    <property type="molecule type" value="Genomic_DNA"/>
</dbReference>
<protein>
    <submittedName>
        <fullName evidence="1">Uncharacterized protein</fullName>
    </submittedName>
</protein>
<reference evidence="1 2" key="1">
    <citation type="submission" date="2019-10" db="EMBL/GenBank/DDBJ databases">
        <title>Description of Paenibacillus humi sp. nov.</title>
        <authorList>
            <person name="Carlier A."/>
            <person name="Qi S."/>
        </authorList>
    </citation>
    <scope>NUCLEOTIDE SEQUENCE [LARGE SCALE GENOMIC DNA]</scope>
    <source>
        <strain evidence="1 2">LMG 31461</strain>
    </source>
</reference>
<evidence type="ECO:0000313" key="2">
    <source>
        <dbReference type="Proteomes" id="UP000653578"/>
    </source>
</evidence>
<dbReference type="RefSeq" id="WP_171631407.1">
    <property type="nucleotide sequence ID" value="NZ_WHNY01000044.1"/>
</dbReference>
<accession>A0ABX1XAB7</accession>
<keyword evidence="2" id="KW-1185">Reference proteome</keyword>
<dbReference type="Proteomes" id="UP000653578">
    <property type="component" value="Unassembled WGS sequence"/>
</dbReference>
<sequence length="370" mass="42685">MSNKSRRKRVAAIISEYRFNSHAELIIGRLIGEFGYSPSIDVVSIYVDQIPRNDLSHYVSNSYHIPIHSTIADALDVEDLDGVILICEHGNYPFNEKRQRMYPRRKFFEEIFQAFDFQGITIPIFSDKHLAYDFQDTVWIYNELMRRNIPFFGGSSLPLIATVPPIASAEMQELNEILVVSWLHPESYGFHAMEIMQSVAEHRCGGETGVEWVEAIEGEEVWSSLERKEWPDDLLQAALSANPSTLGQHPRVYIPDPVLFIFQYKDGTRGYVVQLQEFVNQWSMAVRSKDQPIQSAMIDLDTWRPFGHFGVLTREIEALMLNHVSAVPHERTFLTSAMVNLGMEALYQKQRVSMSEVDLYFKHNYKGRLQ</sequence>
<gene>
    <name evidence="1" type="ORF">GC096_15305</name>
</gene>
<organism evidence="1 2">
    <name type="scientific">Paenibacillus plantarum</name>
    <dbReference type="NCBI Taxonomy" id="2654975"/>
    <lineage>
        <taxon>Bacteria</taxon>
        <taxon>Bacillati</taxon>
        <taxon>Bacillota</taxon>
        <taxon>Bacilli</taxon>
        <taxon>Bacillales</taxon>
        <taxon>Paenibacillaceae</taxon>
        <taxon>Paenibacillus</taxon>
    </lineage>
</organism>